<organism evidence="1 2">
    <name type="scientific">Kazachstania africana (strain ATCC 22294 / BCRC 22015 / CBS 2517 / CECT 1963 / NBRC 1671 / NRRL Y-8276)</name>
    <name type="common">Yeast</name>
    <name type="synonym">Kluyveromyces africanus</name>
    <dbReference type="NCBI Taxonomy" id="1071382"/>
    <lineage>
        <taxon>Eukaryota</taxon>
        <taxon>Fungi</taxon>
        <taxon>Dikarya</taxon>
        <taxon>Ascomycota</taxon>
        <taxon>Saccharomycotina</taxon>
        <taxon>Saccharomycetes</taxon>
        <taxon>Saccharomycetales</taxon>
        <taxon>Saccharomycetaceae</taxon>
        <taxon>Kazachstania</taxon>
    </lineage>
</organism>
<dbReference type="eggNOG" id="ENOG502SDW5">
    <property type="taxonomic scope" value="Eukaryota"/>
</dbReference>
<reference evidence="1 2" key="1">
    <citation type="journal article" date="2011" name="Proc. Natl. Acad. Sci. U.S.A.">
        <title>Evolutionary erosion of yeast sex chromosomes by mating-type switching accidents.</title>
        <authorList>
            <person name="Gordon J.L."/>
            <person name="Armisen D."/>
            <person name="Proux-Wera E."/>
            <person name="Oheigeartaigh S.S."/>
            <person name="Byrne K.P."/>
            <person name="Wolfe K.H."/>
        </authorList>
    </citation>
    <scope>NUCLEOTIDE SEQUENCE [LARGE SCALE GENOMIC DNA]</scope>
    <source>
        <strain evidence="2">ATCC 22294 / BCRC 22015 / CBS 2517 / CECT 1963 / NBRC 1671 / NRRL Y-8276</strain>
    </source>
</reference>
<dbReference type="STRING" id="1071382.H2AY23"/>
<proteinExistence type="predicted"/>
<dbReference type="HOGENOM" id="CLU_122989_1_0_1"/>
<evidence type="ECO:0000313" key="1">
    <source>
        <dbReference type="EMBL" id="CCF59273.1"/>
    </source>
</evidence>
<dbReference type="FunCoup" id="H2AY23">
    <property type="interactions" value="162"/>
</dbReference>
<dbReference type="InterPro" id="IPR019711">
    <property type="entry name" value="ATP_synth_F0_suH"/>
</dbReference>
<dbReference type="InParanoid" id="H2AY23"/>
<dbReference type="AlphaFoldDB" id="H2AY23"/>
<dbReference type="PANTHER" id="PTHR28207:SF1">
    <property type="entry name" value="ATP SYNTHASE SUBUNIT H, MITOCHONDRIAL"/>
    <property type="match status" value="1"/>
</dbReference>
<sequence length="120" mass="13483">MLFTRTLVRSSTTVLRKFGTTPGPRNLVKDLYLKELGSMNVTHINSALSSNPALKENIIDWTPPSKPKMPSTELGSTSIDDYVNQSVETMEPQTNEEVKEDFEEDWLVIENTVDDTQAAH</sequence>
<dbReference type="EMBL" id="HE650827">
    <property type="protein sequence ID" value="CCF59273.1"/>
    <property type="molecule type" value="Genomic_DNA"/>
</dbReference>
<protein>
    <submittedName>
        <fullName evidence="1">Uncharacterized protein</fullName>
    </submittedName>
</protein>
<dbReference type="GeneID" id="13887252"/>
<gene>
    <name evidence="1" type="primary">KAFR0G02390</name>
    <name evidence="1" type="ORF">KAFR_0G02390</name>
</gene>
<dbReference type="GO" id="GO:0046933">
    <property type="term" value="F:proton-transporting ATP synthase activity, rotational mechanism"/>
    <property type="evidence" value="ECO:0007669"/>
    <property type="project" value="TreeGrafter"/>
</dbReference>
<dbReference type="RefSeq" id="XP_003958408.1">
    <property type="nucleotide sequence ID" value="XM_003958359.1"/>
</dbReference>
<dbReference type="OrthoDB" id="274752at2759"/>
<dbReference type="Pfam" id="PF10775">
    <property type="entry name" value="ATP_sub_h"/>
    <property type="match status" value="1"/>
</dbReference>
<keyword evidence="2" id="KW-1185">Reference proteome</keyword>
<evidence type="ECO:0000313" key="2">
    <source>
        <dbReference type="Proteomes" id="UP000005220"/>
    </source>
</evidence>
<dbReference type="KEGG" id="kaf:KAFR_0G02390"/>
<dbReference type="Proteomes" id="UP000005220">
    <property type="component" value="Chromosome 7"/>
</dbReference>
<dbReference type="PANTHER" id="PTHR28207">
    <property type="entry name" value="ATP SYNTHASE SUBUNIT H, MITOCHONDRIAL"/>
    <property type="match status" value="1"/>
</dbReference>
<accession>H2AY23</accession>
<name>H2AY23_KAZAF</name>